<dbReference type="AlphaFoldDB" id="A0A6G0SXC5"/>
<gene>
    <name evidence="1" type="ORF">AGLY_016854</name>
</gene>
<proteinExistence type="predicted"/>
<sequence>MYSYNFLITIIITYEELCIKFSRFLVIQIFFTDTSKKNSHKNRKFQWSINNLKKFLNYNHKKKSIWSKTEQFRSEMGLLVDIVLQGCGTTNNGNTARKFFKNAEKSLEITGLNIDLIKRFGTILIVMASGYEINTDAFIKRMIFKQLNCLLNSIPGTICLHLYIKFCFMELMLSDMQFYQLANCLKKLKNAKTKIIKTKGNITPENYPECKLMKISLTCC</sequence>
<keyword evidence="2" id="KW-1185">Reference proteome</keyword>
<name>A0A6G0SXC5_APHGL</name>
<comment type="caution">
    <text evidence="1">The sequence shown here is derived from an EMBL/GenBank/DDBJ whole genome shotgun (WGS) entry which is preliminary data.</text>
</comment>
<evidence type="ECO:0000313" key="2">
    <source>
        <dbReference type="Proteomes" id="UP000475862"/>
    </source>
</evidence>
<protein>
    <submittedName>
        <fullName evidence="1">Uncharacterized protein</fullName>
    </submittedName>
</protein>
<dbReference type="OrthoDB" id="8197165at2759"/>
<organism evidence="1 2">
    <name type="scientific">Aphis glycines</name>
    <name type="common">Soybean aphid</name>
    <dbReference type="NCBI Taxonomy" id="307491"/>
    <lineage>
        <taxon>Eukaryota</taxon>
        <taxon>Metazoa</taxon>
        <taxon>Ecdysozoa</taxon>
        <taxon>Arthropoda</taxon>
        <taxon>Hexapoda</taxon>
        <taxon>Insecta</taxon>
        <taxon>Pterygota</taxon>
        <taxon>Neoptera</taxon>
        <taxon>Paraneoptera</taxon>
        <taxon>Hemiptera</taxon>
        <taxon>Sternorrhyncha</taxon>
        <taxon>Aphidomorpha</taxon>
        <taxon>Aphidoidea</taxon>
        <taxon>Aphididae</taxon>
        <taxon>Aphidini</taxon>
        <taxon>Aphis</taxon>
        <taxon>Aphis</taxon>
    </lineage>
</organism>
<dbReference type="Proteomes" id="UP000475862">
    <property type="component" value="Unassembled WGS sequence"/>
</dbReference>
<accession>A0A6G0SXC5</accession>
<dbReference type="EMBL" id="VYZN01000687">
    <property type="protein sequence ID" value="KAE9522745.1"/>
    <property type="molecule type" value="Genomic_DNA"/>
</dbReference>
<evidence type="ECO:0000313" key="1">
    <source>
        <dbReference type="EMBL" id="KAE9522745.1"/>
    </source>
</evidence>
<reference evidence="1 2" key="1">
    <citation type="submission" date="2019-08" db="EMBL/GenBank/DDBJ databases">
        <title>The genome of the soybean aphid Biotype 1, its phylome, world population structure and adaptation to the North American continent.</title>
        <authorList>
            <person name="Giordano R."/>
            <person name="Donthu R.K."/>
            <person name="Hernandez A.G."/>
            <person name="Wright C.L."/>
            <person name="Zimin A.V."/>
        </authorList>
    </citation>
    <scope>NUCLEOTIDE SEQUENCE [LARGE SCALE GENOMIC DNA]</scope>
    <source>
        <tissue evidence="1">Whole aphids</tissue>
    </source>
</reference>